<dbReference type="Proteomes" id="UP001151760">
    <property type="component" value="Unassembled WGS sequence"/>
</dbReference>
<reference evidence="1" key="2">
    <citation type="submission" date="2022-01" db="EMBL/GenBank/DDBJ databases">
        <authorList>
            <person name="Yamashiro T."/>
            <person name="Shiraishi A."/>
            <person name="Satake H."/>
            <person name="Nakayama K."/>
        </authorList>
    </citation>
    <scope>NUCLEOTIDE SEQUENCE</scope>
</reference>
<gene>
    <name evidence="1" type="ORF">Tco_0925994</name>
</gene>
<sequence>MFGKELATQIAPVESPQMVSIVKLPILKKGEYTLWSMWMEQYLTNTDYSMWQVILNGDGPIQVTTNENGIDTEVPPKTAQALLQRQRERKAKNILLLAILDEYQLKFHGIKDAKSLWAAIKTLIMRIKDGIDDLDINDLYINLKVFEADIKGYNSQGKAFSSSYTDDLMFSFFANQSNSPQLDDEDLEHIDHDDLEEIDLKWGHFVGECRAPRNQGNRNRDAGYRSRENTRRTVLVETSDALVVQDNALISQWLGFDGVVELYRSRLNQLSCSQGLTLQTPQC</sequence>
<comment type="caution">
    <text evidence="1">The sequence shown here is derived from an EMBL/GenBank/DDBJ whole genome shotgun (WGS) entry which is preliminary data.</text>
</comment>
<dbReference type="EMBL" id="BQNB010015061">
    <property type="protein sequence ID" value="GJT35575.1"/>
    <property type="molecule type" value="Genomic_DNA"/>
</dbReference>
<organism evidence="1 2">
    <name type="scientific">Tanacetum coccineum</name>
    <dbReference type="NCBI Taxonomy" id="301880"/>
    <lineage>
        <taxon>Eukaryota</taxon>
        <taxon>Viridiplantae</taxon>
        <taxon>Streptophyta</taxon>
        <taxon>Embryophyta</taxon>
        <taxon>Tracheophyta</taxon>
        <taxon>Spermatophyta</taxon>
        <taxon>Magnoliopsida</taxon>
        <taxon>eudicotyledons</taxon>
        <taxon>Gunneridae</taxon>
        <taxon>Pentapetalae</taxon>
        <taxon>asterids</taxon>
        <taxon>campanulids</taxon>
        <taxon>Asterales</taxon>
        <taxon>Asteraceae</taxon>
        <taxon>Asteroideae</taxon>
        <taxon>Anthemideae</taxon>
        <taxon>Anthemidinae</taxon>
        <taxon>Tanacetum</taxon>
    </lineage>
</organism>
<name>A0ABQ5D9N6_9ASTR</name>
<evidence type="ECO:0000313" key="1">
    <source>
        <dbReference type="EMBL" id="GJT35575.1"/>
    </source>
</evidence>
<evidence type="ECO:0000313" key="2">
    <source>
        <dbReference type="Proteomes" id="UP001151760"/>
    </source>
</evidence>
<protein>
    <submittedName>
        <fullName evidence="1">Uncharacterized protein</fullName>
    </submittedName>
</protein>
<reference evidence="1" key="1">
    <citation type="journal article" date="2022" name="Int. J. Mol. Sci.">
        <title>Draft Genome of Tanacetum Coccineum: Genomic Comparison of Closely Related Tanacetum-Family Plants.</title>
        <authorList>
            <person name="Yamashiro T."/>
            <person name="Shiraishi A."/>
            <person name="Nakayama K."/>
            <person name="Satake H."/>
        </authorList>
    </citation>
    <scope>NUCLEOTIDE SEQUENCE</scope>
</reference>
<keyword evidence="2" id="KW-1185">Reference proteome</keyword>
<proteinExistence type="predicted"/>
<accession>A0ABQ5D9N6</accession>